<protein>
    <submittedName>
        <fullName evidence="3">Uncharacterized protein</fullName>
    </submittedName>
</protein>
<organism evidence="3 4">
    <name type="scientific">Riccia fluitans</name>
    <dbReference type="NCBI Taxonomy" id="41844"/>
    <lineage>
        <taxon>Eukaryota</taxon>
        <taxon>Viridiplantae</taxon>
        <taxon>Streptophyta</taxon>
        <taxon>Embryophyta</taxon>
        <taxon>Marchantiophyta</taxon>
        <taxon>Marchantiopsida</taxon>
        <taxon>Marchantiidae</taxon>
        <taxon>Marchantiales</taxon>
        <taxon>Ricciaceae</taxon>
        <taxon>Riccia</taxon>
    </lineage>
</organism>
<evidence type="ECO:0000313" key="4">
    <source>
        <dbReference type="Proteomes" id="UP001605036"/>
    </source>
</evidence>
<name>A0ABD1XUH3_9MARC</name>
<reference evidence="3 4" key="1">
    <citation type="submission" date="2024-09" db="EMBL/GenBank/DDBJ databases">
        <title>Chromosome-scale assembly of Riccia fluitans.</title>
        <authorList>
            <person name="Paukszto L."/>
            <person name="Sawicki J."/>
            <person name="Karawczyk K."/>
            <person name="Piernik-Szablinska J."/>
            <person name="Szczecinska M."/>
            <person name="Mazdziarz M."/>
        </authorList>
    </citation>
    <scope>NUCLEOTIDE SEQUENCE [LARGE SCALE GENOMIC DNA]</scope>
    <source>
        <strain evidence="3">Rf_01</strain>
        <tissue evidence="3">Aerial parts of the thallus</tissue>
    </source>
</reference>
<gene>
    <name evidence="3" type="ORF">R1flu_024141</name>
</gene>
<feature type="compositionally biased region" description="Basic and acidic residues" evidence="2">
    <location>
        <begin position="236"/>
        <end position="245"/>
    </location>
</feature>
<keyword evidence="4" id="KW-1185">Reference proteome</keyword>
<feature type="coiled-coil region" evidence="1">
    <location>
        <begin position="326"/>
        <end position="370"/>
    </location>
</feature>
<dbReference type="AlphaFoldDB" id="A0ABD1XUH3"/>
<proteinExistence type="predicted"/>
<dbReference type="EMBL" id="JBHFFA010000007">
    <property type="protein sequence ID" value="KAL2612449.1"/>
    <property type="molecule type" value="Genomic_DNA"/>
</dbReference>
<feature type="region of interest" description="Disordered" evidence="2">
    <location>
        <begin position="204"/>
        <end position="263"/>
    </location>
</feature>
<evidence type="ECO:0000256" key="1">
    <source>
        <dbReference type="SAM" id="Coils"/>
    </source>
</evidence>
<evidence type="ECO:0000313" key="3">
    <source>
        <dbReference type="EMBL" id="KAL2612449.1"/>
    </source>
</evidence>
<sequence length="454" mass="51712">MRVIDRLGRDEANEAARQRRTRVSDRLERDEADEAVGRSRMRLNSFRTRLNAHLNIQNPLLCNPHDSWCRVFEENTDAEGDRLLVKDPQGGTNVIGWNKIAVVFGAKHNNSEDFRSIKVMHTTLDKYNPWAYLPALVEHNPNKKLVNGQPYEEVLYYKDAAPYGPMNCLMTTVAELFWSAGRAMGRPWAVSTRRPHAEDKQLEEFVPASSEQPVSSQRPEDIPIASPEQPVSSKKPHAEDKERGLVSKKKNKLPSTERQSAKELSAAIRRDISQMINSRLLPYVQARIQRHIMAIDTWKQAYEVELSKRRKRLPEETHLQKLALVQTQLEETKRSSKASIKRLEEEASRLREALAAKESAVQALENAHQKEISTLKATCRKYKTSLDGEIGTNADLQARVLNLQDELSTCKYTQEQALQGQKSAWAELLEVKKELRMLQVLHQDVDEGNAASAP</sequence>
<accession>A0ABD1XUH3</accession>
<comment type="caution">
    <text evidence="3">The sequence shown here is derived from an EMBL/GenBank/DDBJ whole genome shotgun (WGS) entry which is preliminary data.</text>
</comment>
<evidence type="ECO:0000256" key="2">
    <source>
        <dbReference type="SAM" id="MobiDB-lite"/>
    </source>
</evidence>
<dbReference type="Proteomes" id="UP001605036">
    <property type="component" value="Unassembled WGS sequence"/>
</dbReference>
<feature type="region of interest" description="Disordered" evidence="2">
    <location>
        <begin position="1"/>
        <end position="21"/>
    </location>
</feature>
<keyword evidence="1" id="KW-0175">Coiled coil</keyword>